<organism evidence="1 2">
    <name type="scientific">Racocetra persica</name>
    <dbReference type="NCBI Taxonomy" id="160502"/>
    <lineage>
        <taxon>Eukaryota</taxon>
        <taxon>Fungi</taxon>
        <taxon>Fungi incertae sedis</taxon>
        <taxon>Mucoromycota</taxon>
        <taxon>Glomeromycotina</taxon>
        <taxon>Glomeromycetes</taxon>
        <taxon>Diversisporales</taxon>
        <taxon>Gigasporaceae</taxon>
        <taxon>Racocetra</taxon>
    </lineage>
</organism>
<dbReference type="EMBL" id="CAJVQC010022039">
    <property type="protein sequence ID" value="CAG8716185.1"/>
    <property type="molecule type" value="Genomic_DNA"/>
</dbReference>
<gene>
    <name evidence="1" type="ORF">RPERSI_LOCUS10909</name>
</gene>
<protein>
    <submittedName>
        <fullName evidence="1">22231_t:CDS:1</fullName>
    </submittedName>
</protein>
<evidence type="ECO:0000313" key="2">
    <source>
        <dbReference type="Proteomes" id="UP000789920"/>
    </source>
</evidence>
<proteinExistence type="predicted"/>
<dbReference type="Proteomes" id="UP000789920">
    <property type="component" value="Unassembled WGS sequence"/>
</dbReference>
<sequence>MSVKYFSNKTRNTQILTGTVDITLSYKQKRKINIKNEMDKVGLLSLSPDYMIATSNNSTKFNPKFQVTLHSWSRTKICLEIINHSFEEINSLFEKEAPKSAHNSCNLFWYVIHTIQQESIVTNCKESCQISWEYLGHHLKKELYNDSLENASRKSPSFQLISKYEVFLKCGLNCKVLHPSRIIIIKETNVLPNVSEKYPGDISSADYIEKKFALKHLKTKEATKEFVNELKQLRAMKFDPNINQFYGITM</sequence>
<comment type="caution">
    <text evidence="1">The sequence shown here is derived from an EMBL/GenBank/DDBJ whole genome shotgun (WGS) entry which is preliminary data.</text>
</comment>
<accession>A0ACA9PLP7</accession>
<evidence type="ECO:0000313" key="1">
    <source>
        <dbReference type="EMBL" id="CAG8716185.1"/>
    </source>
</evidence>
<reference evidence="1" key="1">
    <citation type="submission" date="2021-06" db="EMBL/GenBank/DDBJ databases">
        <authorList>
            <person name="Kallberg Y."/>
            <person name="Tangrot J."/>
            <person name="Rosling A."/>
        </authorList>
    </citation>
    <scope>NUCLEOTIDE SEQUENCE</scope>
    <source>
        <strain evidence="1">MA461A</strain>
    </source>
</reference>
<name>A0ACA9PLP7_9GLOM</name>
<feature type="non-terminal residue" evidence="1">
    <location>
        <position position="250"/>
    </location>
</feature>
<keyword evidence="2" id="KW-1185">Reference proteome</keyword>